<keyword evidence="2" id="KW-1185">Reference proteome</keyword>
<sequence length="254" mass="28035">YKKQTALFRNNLSSGTVSEDTSEVLSEIQKDSAGTDKRMLKLQLKSLGSVRFANTESEETSDNAMDLDVATEENGAEDYSMEPSDSIVQGPGVDLFDESATDPLLRETYNDLPLLKTYLPDYGSYPIQTMLLREGIVNQPHYKVHHRKFSCPLWGENERASGLLGNVFKYNCLGTNTFGVTASNGNKIQGLSIRPYPSPSASSGNIMSQFSHVHPDEAPLSAHLEPTFVTLRLHVAAGKKHRAVQAVLQQYIKP</sequence>
<proteinExistence type="predicted"/>
<feature type="non-terminal residue" evidence="1">
    <location>
        <position position="1"/>
    </location>
</feature>
<evidence type="ECO:0000313" key="2">
    <source>
        <dbReference type="Proteomes" id="UP000308197"/>
    </source>
</evidence>
<protein>
    <submittedName>
        <fullName evidence="1">Uncharacterized protein</fullName>
    </submittedName>
</protein>
<accession>A0A5C3NRL3</accession>
<evidence type="ECO:0000313" key="1">
    <source>
        <dbReference type="EMBL" id="TFK78590.1"/>
    </source>
</evidence>
<gene>
    <name evidence="1" type="ORF">K466DRAFT_570743</name>
</gene>
<reference evidence="1 2" key="1">
    <citation type="journal article" date="2019" name="Nat. Ecol. Evol.">
        <title>Megaphylogeny resolves global patterns of mushroom evolution.</title>
        <authorList>
            <person name="Varga T."/>
            <person name="Krizsan K."/>
            <person name="Foldi C."/>
            <person name="Dima B."/>
            <person name="Sanchez-Garcia M."/>
            <person name="Sanchez-Ramirez S."/>
            <person name="Szollosi G.J."/>
            <person name="Szarkandi J.G."/>
            <person name="Papp V."/>
            <person name="Albert L."/>
            <person name="Andreopoulos W."/>
            <person name="Angelini C."/>
            <person name="Antonin V."/>
            <person name="Barry K.W."/>
            <person name="Bougher N.L."/>
            <person name="Buchanan P."/>
            <person name="Buyck B."/>
            <person name="Bense V."/>
            <person name="Catcheside P."/>
            <person name="Chovatia M."/>
            <person name="Cooper J."/>
            <person name="Damon W."/>
            <person name="Desjardin D."/>
            <person name="Finy P."/>
            <person name="Geml J."/>
            <person name="Haridas S."/>
            <person name="Hughes K."/>
            <person name="Justo A."/>
            <person name="Karasinski D."/>
            <person name="Kautmanova I."/>
            <person name="Kiss B."/>
            <person name="Kocsube S."/>
            <person name="Kotiranta H."/>
            <person name="LaButti K.M."/>
            <person name="Lechner B.E."/>
            <person name="Liimatainen K."/>
            <person name="Lipzen A."/>
            <person name="Lukacs Z."/>
            <person name="Mihaltcheva S."/>
            <person name="Morgado L.N."/>
            <person name="Niskanen T."/>
            <person name="Noordeloos M.E."/>
            <person name="Ohm R.A."/>
            <person name="Ortiz-Santana B."/>
            <person name="Ovrebo C."/>
            <person name="Racz N."/>
            <person name="Riley R."/>
            <person name="Savchenko A."/>
            <person name="Shiryaev A."/>
            <person name="Soop K."/>
            <person name="Spirin V."/>
            <person name="Szebenyi C."/>
            <person name="Tomsovsky M."/>
            <person name="Tulloss R.E."/>
            <person name="Uehling J."/>
            <person name="Grigoriev I.V."/>
            <person name="Vagvolgyi C."/>
            <person name="Papp T."/>
            <person name="Martin F.M."/>
            <person name="Miettinen O."/>
            <person name="Hibbett D.S."/>
            <person name="Nagy L.G."/>
        </authorList>
    </citation>
    <scope>NUCLEOTIDE SEQUENCE [LARGE SCALE GENOMIC DNA]</scope>
    <source>
        <strain evidence="1 2">HHB13444</strain>
    </source>
</reference>
<organism evidence="1 2">
    <name type="scientific">Polyporus arcularius HHB13444</name>
    <dbReference type="NCBI Taxonomy" id="1314778"/>
    <lineage>
        <taxon>Eukaryota</taxon>
        <taxon>Fungi</taxon>
        <taxon>Dikarya</taxon>
        <taxon>Basidiomycota</taxon>
        <taxon>Agaricomycotina</taxon>
        <taxon>Agaricomycetes</taxon>
        <taxon>Polyporales</taxon>
        <taxon>Polyporaceae</taxon>
        <taxon>Polyporus</taxon>
    </lineage>
</organism>
<dbReference type="EMBL" id="ML212441">
    <property type="protein sequence ID" value="TFK78590.1"/>
    <property type="molecule type" value="Genomic_DNA"/>
</dbReference>
<dbReference type="AlphaFoldDB" id="A0A5C3NRL3"/>
<dbReference type="Proteomes" id="UP000308197">
    <property type="component" value="Unassembled WGS sequence"/>
</dbReference>
<dbReference type="InParanoid" id="A0A5C3NRL3"/>
<name>A0A5C3NRL3_9APHY</name>